<dbReference type="AlphaFoldDB" id="A0A6J8CYH0"/>
<name>A0A6J8CYH0_MYTCO</name>
<gene>
    <name evidence="1" type="ORF">MCOR_35043</name>
</gene>
<organism evidence="1 2">
    <name type="scientific">Mytilus coruscus</name>
    <name type="common">Sea mussel</name>
    <dbReference type="NCBI Taxonomy" id="42192"/>
    <lineage>
        <taxon>Eukaryota</taxon>
        <taxon>Metazoa</taxon>
        <taxon>Spiralia</taxon>
        <taxon>Lophotrochozoa</taxon>
        <taxon>Mollusca</taxon>
        <taxon>Bivalvia</taxon>
        <taxon>Autobranchia</taxon>
        <taxon>Pteriomorphia</taxon>
        <taxon>Mytilida</taxon>
        <taxon>Mytiloidea</taxon>
        <taxon>Mytilidae</taxon>
        <taxon>Mytilinae</taxon>
        <taxon>Mytilus</taxon>
    </lineage>
</organism>
<accession>A0A6J8CYH0</accession>
<protein>
    <submittedName>
        <fullName evidence="1">Uncharacterized protein</fullName>
    </submittedName>
</protein>
<sequence>MITWKYKDNQVYITYKVSFIGHICNSISIFNGTLVDGGGNFECFEGCSGNLISPVSYYCTDYSVVDNWAYGQRTFNITFPSTSDNLYTFGYSSCCWASLVEGGIGNWLLLSKANLSIRQDNGRINSSPISAMQPVVIVKKNCWYALKIPVLDEDDDVVKCRWANNSSPDECKDACNGLKHSILDQKNCILYINTTLAIGRYVVALQIEDFGNEHDTNAFSSIPLQFIVRIYDQTTMCDEKPSVGIIAKVGSLISIPPNTMFHQTIIARSASPGISEINTVSPLGMLKSELLKYGSSNDLWYVNVTWTPRTEDIGIQIFCYTAIDVDRQASDQECKTLIITDTEGCVSNPCAKGSSCTEQINGLQKNMHWSHIITVIIELHNSILRVIISYLKYNRQQRPKH</sequence>
<dbReference type="EMBL" id="CACVKT020006342">
    <property type="protein sequence ID" value="CAC5400895.1"/>
    <property type="molecule type" value="Genomic_DNA"/>
</dbReference>
<proteinExistence type="predicted"/>
<dbReference type="OrthoDB" id="6136126at2759"/>
<evidence type="ECO:0000313" key="2">
    <source>
        <dbReference type="Proteomes" id="UP000507470"/>
    </source>
</evidence>
<keyword evidence="2" id="KW-1185">Reference proteome</keyword>
<dbReference type="Proteomes" id="UP000507470">
    <property type="component" value="Unassembled WGS sequence"/>
</dbReference>
<reference evidence="1 2" key="1">
    <citation type="submission" date="2020-06" db="EMBL/GenBank/DDBJ databases">
        <authorList>
            <person name="Li R."/>
            <person name="Bekaert M."/>
        </authorList>
    </citation>
    <scope>NUCLEOTIDE SEQUENCE [LARGE SCALE GENOMIC DNA]</scope>
    <source>
        <strain evidence="2">wild</strain>
    </source>
</reference>
<evidence type="ECO:0000313" key="1">
    <source>
        <dbReference type="EMBL" id="CAC5400895.1"/>
    </source>
</evidence>